<feature type="region of interest" description="Disordered" evidence="1">
    <location>
        <begin position="1"/>
        <end position="58"/>
    </location>
</feature>
<name>A0AAN6GII8_9BASI</name>
<dbReference type="Proteomes" id="UP001176517">
    <property type="component" value="Unassembled WGS sequence"/>
</dbReference>
<feature type="compositionally biased region" description="Low complexity" evidence="1">
    <location>
        <begin position="11"/>
        <end position="32"/>
    </location>
</feature>
<keyword evidence="3" id="KW-1185">Reference proteome</keyword>
<dbReference type="PANTHER" id="PTHR42100:SF1">
    <property type="entry name" value="OXIDOREDUCTASE 178 KDA SUBUNIT, PUTATIVE (AFU_ORTHOLOGUE AFUA_8G04320)-RELATED"/>
    <property type="match status" value="1"/>
</dbReference>
<protein>
    <submittedName>
        <fullName evidence="2">Uncharacterized protein</fullName>
    </submittedName>
</protein>
<gene>
    <name evidence="2" type="ORF">OC846_006605</name>
</gene>
<accession>A0AAN6GII8</accession>
<proteinExistence type="predicted"/>
<reference evidence="2" key="1">
    <citation type="journal article" date="2023" name="PhytoFront">
        <title>Draft Genome Resources of Seven Strains of Tilletia horrida, Causal Agent of Kernel Smut of Rice.</title>
        <authorList>
            <person name="Khanal S."/>
            <person name="Antony Babu S."/>
            <person name="Zhou X.G."/>
        </authorList>
    </citation>
    <scope>NUCLEOTIDE SEQUENCE</scope>
    <source>
        <strain evidence="2">TX6</strain>
    </source>
</reference>
<dbReference type="GO" id="GO:0005739">
    <property type="term" value="C:mitochondrion"/>
    <property type="evidence" value="ECO:0007669"/>
    <property type="project" value="InterPro"/>
</dbReference>
<sequence length="194" mass="21014">MALPRSAVGLARCAASRPSPSALGSGAKAGAARLISSTRPAQAASSSHQDDAHEEYPKEDFSSPFFRNLVIAGVAFGVVYKVSNINDALHASRASSSGKSSFQDAEHAEKTKPWLTSYIEYYTTPTQVNKQNNMLWLEAAQKTAETKLLTQDAERPPIPRLRYIGNFEGGSPHSIMPGSQVDLSDLKIKKEYDS</sequence>
<evidence type="ECO:0000256" key="1">
    <source>
        <dbReference type="SAM" id="MobiDB-lite"/>
    </source>
</evidence>
<dbReference type="PANTHER" id="PTHR42100">
    <property type="entry name" value="OXIDOREDUCTASE 178 KDA SUBUNIT, PUTATIVE (AFU_ORTHOLOGUE AFUA_8G04320)-RELATED"/>
    <property type="match status" value="1"/>
</dbReference>
<evidence type="ECO:0000313" key="3">
    <source>
        <dbReference type="Proteomes" id="UP001176517"/>
    </source>
</evidence>
<organism evidence="2 3">
    <name type="scientific">Tilletia horrida</name>
    <dbReference type="NCBI Taxonomy" id="155126"/>
    <lineage>
        <taxon>Eukaryota</taxon>
        <taxon>Fungi</taxon>
        <taxon>Dikarya</taxon>
        <taxon>Basidiomycota</taxon>
        <taxon>Ustilaginomycotina</taxon>
        <taxon>Exobasidiomycetes</taxon>
        <taxon>Tilletiales</taxon>
        <taxon>Tilletiaceae</taxon>
        <taxon>Tilletia</taxon>
    </lineage>
</organism>
<evidence type="ECO:0000313" key="2">
    <source>
        <dbReference type="EMBL" id="KAK0542883.1"/>
    </source>
</evidence>
<dbReference type="AlphaFoldDB" id="A0AAN6GII8"/>
<dbReference type="EMBL" id="JAPDMZ010000434">
    <property type="protein sequence ID" value="KAK0542883.1"/>
    <property type="molecule type" value="Genomic_DNA"/>
</dbReference>
<comment type="caution">
    <text evidence="2">The sequence shown here is derived from an EMBL/GenBank/DDBJ whole genome shotgun (WGS) entry which is preliminary data.</text>
</comment>
<feature type="compositionally biased region" description="Basic and acidic residues" evidence="1">
    <location>
        <begin position="48"/>
        <end position="58"/>
    </location>
</feature>
<dbReference type="InterPro" id="IPR034444">
    <property type="entry name" value="Nuo17.8"/>
</dbReference>